<name>A0AAD7AW70_9AGAR</name>
<keyword evidence="2" id="KW-1133">Transmembrane helix</keyword>
<dbReference type="EMBL" id="JARIHO010000001">
    <property type="protein sequence ID" value="KAJ7369151.1"/>
    <property type="molecule type" value="Genomic_DNA"/>
</dbReference>
<reference evidence="3" key="1">
    <citation type="submission" date="2023-03" db="EMBL/GenBank/DDBJ databases">
        <title>Massive genome expansion in bonnet fungi (Mycena s.s.) driven by repeated elements and novel gene families across ecological guilds.</title>
        <authorList>
            <consortium name="Lawrence Berkeley National Laboratory"/>
            <person name="Harder C.B."/>
            <person name="Miyauchi S."/>
            <person name="Viragh M."/>
            <person name="Kuo A."/>
            <person name="Thoen E."/>
            <person name="Andreopoulos B."/>
            <person name="Lu D."/>
            <person name="Skrede I."/>
            <person name="Drula E."/>
            <person name="Henrissat B."/>
            <person name="Morin E."/>
            <person name="Kohler A."/>
            <person name="Barry K."/>
            <person name="LaButti K."/>
            <person name="Morin E."/>
            <person name="Salamov A."/>
            <person name="Lipzen A."/>
            <person name="Mereny Z."/>
            <person name="Hegedus B."/>
            <person name="Baldrian P."/>
            <person name="Stursova M."/>
            <person name="Weitz H."/>
            <person name="Taylor A."/>
            <person name="Grigoriev I.V."/>
            <person name="Nagy L.G."/>
            <person name="Martin F."/>
            <person name="Kauserud H."/>
        </authorList>
    </citation>
    <scope>NUCLEOTIDE SEQUENCE</scope>
    <source>
        <strain evidence="3">CBHHK002</strain>
    </source>
</reference>
<dbReference type="Proteomes" id="UP001218218">
    <property type="component" value="Unassembled WGS sequence"/>
</dbReference>
<evidence type="ECO:0000256" key="1">
    <source>
        <dbReference type="SAM" id="MobiDB-lite"/>
    </source>
</evidence>
<proteinExistence type="predicted"/>
<keyword evidence="2" id="KW-0812">Transmembrane</keyword>
<comment type="caution">
    <text evidence="3">The sequence shown here is derived from an EMBL/GenBank/DDBJ whole genome shotgun (WGS) entry which is preliminary data.</text>
</comment>
<organism evidence="3 4">
    <name type="scientific">Mycena albidolilacea</name>
    <dbReference type="NCBI Taxonomy" id="1033008"/>
    <lineage>
        <taxon>Eukaryota</taxon>
        <taxon>Fungi</taxon>
        <taxon>Dikarya</taxon>
        <taxon>Basidiomycota</taxon>
        <taxon>Agaricomycotina</taxon>
        <taxon>Agaricomycetes</taxon>
        <taxon>Agaricomycetidae</taxon>
        <taxon>Agaricales</taxon>
        <taxon>Marasmiineae</taxon>
        <taxon>Mycenaceae</taxon>
        <taxon>Mycena</taxon>
    </lineage>
</organism>
<dbReference type="AlphaFoldDB" id="A0AAD7AW70"/>
<feature type="transmembrane region" description="Helical" evidence="2">
    <location>
        <begin position="42"/>
        <end position="64"/>
    </location>
</feature>
<protein>
    <submittedName>
        <fullName evidence="3">Uncharacterized protein</fullName>
    </submittedName>
</protein>
<gene>
    <name evidence="3" type="ORF">DFH08DRAFT_796943</name>
</gene>
<keyword evidence="2" id="KW-0472">Membrane</keyword>
<evidence type="ECO:0000256" key="2">
    <source>
        <dbReference type="SAM" id="Phobius"/>
    </source>
</evidence>
<evidence type="ECO:0000313" key="3">
    <source>
        <dbReference type="EMBL" id="KAJ7369151.1"/>
    </source>
</evidence>
<keyword evidence="4" id="KW-1185">Reference proteome</keyword>
<evidence type="ECO:0000313" key="4">
    <source>
        <dbReference type="Proteomes" id="UP001218218"/>
    </source>
</evidence>
<sequence>MATSAIVNDDGGSNINANGNVIIGNNDNNNQISTNGGLQAQAAFLLVLLVLFAILFLGTPMLWIRERRLRKRNIGAIEEGTEELACSGNSTGKADGIDRNTIHGAGGGSGSWDSETKAGLEETTTPSGDRNFGRPSTGIWHLRAPHCNLL</sequence>
<feature type="region of interest" description="Disordered" evidence="1">
    <location>
        <begin position="86"/>
        <end position="136"/>
    </location>
</feature>
<accession>A0AAD7AW70</accession>